<proteinExistence type="predicted"/>
<sequence>MPHTGNITIVTPPLRGSPKKHPTKESQKRTRSSTESLESVGVPPAKISNAEQEGMELSTPTDRCGSTDMTPNINAPVTTTEAASDTAIHHADGEGVSQLMDTQVVDSHANKQFSRPSTGAISKPRSSKSSNSNSASLVGHTVSTTAVGPRVRIPITPPDIHKRQSTSGKVRKSSLPSSTIQK</sequence>
<feature type="compositionally biased region" description="Polar residues" evidence="1">
    <location>
        <begin position="67"/>
        <end position="83"/>
    </location>
</feature>
<accession>A0A8J5CGY7</accession>
<dbReference type="AlphaFoldDB" id="A0A8J5CGY7"/>
<dbReference type="EMBL" id="JACEEZ010023579">
    <property type="protein sequence ID" value="KAG0711180.1"/>
    <property type="molecule type" value="Genomic_DNA"/>
</dbReference>
<comment type="caution">
    <text evidence="2">The sequence shown here is derived from an EMBL/GenBank/DDBJ whole genome shotgun (WGS) entry which is preliminary data.</text>
</comment>
<organism evidence="2 3">
    <name type="scientific">Chionoecetes opilio</name>
    <name type="common">Atlantic snow crab</name>
    <name type="synonym">Cancer opilio</name>
    <dbReference type="NCBI Taxonomy" id="41210"/>
    <lineage>
        <taxon>Eukaryota</taxon>
        <taxon>Metazoa</taxon>
        <taxon>Ecdysozoa</taxon>
        <taxon>Arthropoda</taxon>
        <taxon>Crustacea</taxon>
        <taxon>Multicrustacea</taxon>
        <taxon>Malacostraca</taxon>
        <taxon>Eumalacostraca</taxon>
        <taxon>Eucarida</taxon>
        <taxon>Decapoda</taxon>
        <taxon>Pleocyemata</taxon>
        <taxon>Brachyura</taxon>
        <taxon>Eubrachyura</taxon>
        <taxon>Majoidea</taxon>
        <taxon>Majidae</taxon>
        <taxon>Chionoecetes</taxon>
    </lineage>
</organism>
<gene>
    <name evidence="2" type="ORF">GWK47_021174</name>
</gene>
<protein>
    <submittedName>
        <fullName evidence="2">Uncharacterized protein</fullName>
    </submittedName>
</protein>
<feature type="compositionally biased region" description="Low complexity" evidence="1">
    <location>
        <begin position="122"/>
        <end position="136"/>
    </location>
</feature>
<evidence type="ECO:0000313" key="3">
    <source>
        <dbReference type="Proteomes" id="UP000770661"/>
    </source>
</evidence>
<reference evidence="2" key="1">
    <citation type="submission" date="2020-07" db="EMBL/GenBank/DDBJ databases">
        <title>The High-quality genome of the commercially important snow crab, Chionoecetes opilio.</title>
        <authorList>
            <person name="Jeong J.-H."/>
            <person name="Ryu S."/>
        </authorList>
    </citation>
    <scope>NUCLEOTIDE SEQUENCE</scope>
    <source>
        <strain evidence="2">MADBK_172401_WGS</strain>
        <tissue evidence="2">Digestive gland</tissue>
    </source>
</reference>
<dbReference type="Proteomes" id="UP000770661">
    <property type="component" value="Unassembled WGS sequence"/>
</dbReference>
<feature type="compositionally biased region" description="Polar residues" evidence="1">
    <location>
        <begin position="99"/>
        <end position="120"/>
    </location>
</feature>
<name>A0A8J5CGY7_CHIOP</name>
<evidence type="ECO:0000313" key="2">
    <source>
        <dbReference type="EMBL" id="KAG0711180.1"/>
    </source>
</evidence>
<feature type="region of interest" description="Disordered" evidence="1">
    <location>
        <begin position="1"/>
        <end position="182"/>
    </location>
</feature>
<keyword evidence="3" id="KW-1185">Reference proteome</keyword>
<evidence type="ECO:0000256" key="1">
    <source>
        <dbReference type="SAM" id="MobiDB-lite"/>
    </source>
</evidence>